<organism evidence="1 2">
    <name type="scientific">Pedobacter planticolens</name>
    <dbReference type="NCBI Taxonomy" id="2679964"/>
    <lineage>
        <taxon>Bacteria</taxon>
        <taxon>Pseudomonadati</taxon>
        <taxon>Bacteroidota</taxon>
        <taxon>Sphingobacteriia</taxon>
        <taxon>Sphingobacteriales</taxon>
        <taxon>Sphingobacteriaceae</taxon>
        <taxon>Pedobacter</taxon>
    </lineage>
</organism>
<proteinExistence type="predicted"/>
<reference evidence="1" key="1">
    <citation type="submission" date="2019-11" db="EMBL/GenBank/DDBJ databases">
        <title>Description of Pedobacter sp. LMG 31464T.</title>
        <authorList>
            <person name="Carlier A."/>
            <person name="Qi S."/>
            <person name="Vandamme P."/>
        </authorList>
    </citation>
    <scope>NUCLEOTIDE SEQUENCE</scope>
    <source>
        <strain evidence="1">LMG 31464</strain>
    </source>
</reference>
<accession>A0A923DYY9</accession>
<gene>
    <name evidence="1" type="ORF">GM921_03250</name>
</gene>
<name>A0A923DYY9_9SPHI</name>
<dbReference type="EMBL" id="WNXD01000001">
    <property type="protein sequence ID" value="MBB2144487.1"/>
    <property type="molecule type" value="Genomic_DNA"/>
</dbReference>
<dbReference type="RefSeq" id="WP_182921178.1">
    <property type="nucleotide sequence ID" value="NZ_WNXD01000001.1"/>
</dbReference>
<dbReference type="AlphaFoldDB" id="A0A923DYY9"/>
<evidence type="ECO:0000313" key="1">
    <source>
        <dbReference type="EMBL" id="MBB2144487.1"/>
    </source>
</evidence>
<keyword evidence="2" id="KW-1185">Reference proteome</keyword>
<protein>
    <submittedName>
        <fullName evidence="1">Uncharacterized protein</fullName>
    </submittedName>
</protein>
<dbReference type="Proteomes" id="UP000601055">
    <property type="component" value="Unassembled WGS sequence"/>
</dbReference>
<sequence length="295" mass="34464">MIEIEIEKKIQAILRKIYIEDEGIFNSNRERIERIIKPTCSRSDFDLLESRGLTPNRFETFEHDNALERLLTFQYDRKVTLEYVASLFLKGLTGELLRGRQPLMSFTYIKNLKLHTFTGDTHCTVCGLPKKESIDKTYQLYTYYRGQSTNQDPINFLIDLEEIRNFDNVQRNEADNQKAAELLELILASEHSEVPWELEKRIAKNSIIPDADRDKRYGILQTLAECGILENDFIRSKYDEFTTQIDISDALKLVRTSHRSNIPLPYGAWRGTNGINFNRYHEIFGKQASSFITEF</sequence>
<comment type="caution">
    <text evidence="1">The sequence shown here is derived from an EMBL/GenBank/DDBJ whole genome shotgun (WGS) entry which is preliminary data.</text>
</comment>
<evidence type="ECO:0000313" key="2">
    <source>
        <dbReference type="Proteomes" id="UP000601055"/>
    </source>
</evidence>